<gene>
    <name evidence="1" type="ORF">SADUNF_Sadunf10G0113900</name>
</gene>
<evidence type="ECO:0000313" key="2">
    <source>
        <dbReference type="Proteomes" id="UP000657918"/>
    </source>
</evidence>
<protein>
    <submittedName>
        <fullName evidence="1">Uncharacterized protein</fullName>
    </submittedName>
</protein>
<reference evidence="1 2" key="1">
    <citation type="submission" date="2020-10" db="EMBL/GenBank/DDBJ databases">
        <title>Plant Genome Project.</title>
        <authorList>
            <person name="Zhang R.-G."/>
        </authorList>
    </citation>
    <scope>NUCLEOTIDE SEQUENCE [LARGE SCALE GENOMIC DNA]</scope>
    <source>
        <strain evidence="1">FAFU-HL-1</strain>
        <tissue evidence="1">Leaf</tissue>
    </source>
</reference>
<name>A0A835JPZ6_9ROSI</name>
<proteinExistence type="predicted"/>
<comment type="caution">
    <text evidence="1">The sequence shown here is derived from an EMBL/GenBank/DDBJ whole genome shotgun (WGS) entry which is preliminary data.</text>
</comment>
<accession>A0A835JPZ6</accession>
<dbReference type="Proteomes" id="UP000657918">
    <property type="component" value="Unassembled WGS sequence"/>
</dbReference>
<dbReference type="EMBL" id="JADGMS010000010">
    <property type="protein sequence ID" value="KAF9674308.1"/>
    <property type="molecule type" value="Genomic_DNA"/>
</dbReference>
<dbReference type="OrthoDB" id="433924at2759"/>
<organism evidence="1 2">
    <name type="scientific">Salix dunnii</name>
    <dbReference type="NCBI Taxonomy" id="1413687"/>
    <lineage>
        <taxon>Eukaryota</taxon>
        <taxon>Viridiplantae</taxon>
        <taxon>Streptophyta</taxon>
        <taxon>Embryophyta</taxon>
        <taxon>Tracheophyta</taxon>
        <taxon>Spermatophyta</taxon>
        <taxon>Magnoliopsida</taxon>
        <taxon>eudicotyledons</taxon>
        <taxon>Gunneridae</taxon>
        <taxon>Pentapetalae</taxon>
        <taxon>rosids</taxon>
        <taxon>fabids</taxon>
        <taxon>Malpighiales</taxon>
        <taxon>Salicaceae</taxon>
        <taxon>Saliceae</taxon>
        <taxon>Salix</taxon>
    </lineage>
</organism>
<evidence type="ECO:0000313" key="1">
    <source>
        <dbReference type="EMBL" id="KAF9674308.1"/>
    </source>
</evidence>
<sequence length="139" mass="15502">MSRTISSYVGNEQSVILPAYVRKGEEFGKINASSLVRLRELGRRLPDSVNVEDVMRVFPGSLREKVRDKNGSTSYPGLPSGYTVHWVNAYVDGLPDEDFCTDVEEYKDCGAGGYSSGAVTEKKHFWTWEVIDTRGVGLF</sequence>
<keyword evidence="2" id="KW-1185">Reference proteome</keyword>
<dbReference type="PANTHER" id="PTHR36395">
    <property type="entry name" value="RING-H2 ZINC FINGER PROTEIN"/>
    <property type="match status" value="1"/>
</dbReference>
<dbReference type="PANTHER" id="PTHR36395:SF1">
    <property type="entry name" value="RING-H2 ZINC FINGER PROTEIN"/>
    <property type="match status" value="1"/>
</dbReference>
<dbReference type="AlphaFoldDB" id="A0A835JPZ6"/>